<keyword evidence="1" id="KW-0560">Oxidoreductase</keyword>
<dbReference type="Gene3D" id="3.50.50.60">
    <property type="entry name" value="FAD/NAD(P)-binding domain"/>
    <property type="match status" value="1"/>
</dbReference>
<gene>
    <name evidence="2" type="ORF">SAMN04489834_0343</name>
</gene>
<dbReference type="RefSeq" id="WP_083362502.1">
    <property type="nucleotide sequence ID" value="NZ_LT629742.1"/>
</dbReference>
<dbReference type="GO" id="GO:0004497">
    <property type="term" value="F:monooxygenase activity"/>
    <property type="evidence" value="ECO:0007669"/>
    <property type="project" value="TreeGrafter"/>
</dbReference>
<keyword evidence="3" id="KW-1185">Reference proteome</keyword>
<dbReference type="GO" id="GO:0050660">
    <property type="term" value="F:flavin adenine dinucleotide binding"/>
    <property type="evidence" value="ECO:0007669"/>
    <property type="project" value="TreeGrafter"/>
</dbReference>
<dbReference type="PRINTS" id="PR00411">
    <property type="entry name" value="PNDRDTASEI"/>
</dbReference>
<dbReference type="InterPro" id="IPR036188">
    <property type="entry name" value="FAD/NAD-bd_sf"/>
</dbReference>
<reference evidence="3" key="1">
    <citation type="submission" date="2016-10" db="EMBL/GenBank/DDBJ databases">
        <authorList>
            <person name="Varghese N."/>
            <person name="Submissions S."/>
        </authorList>
    </citation>
    <scope>NUCLEOTIDE SEQUENCE [LARGE SCALE GENOMIC DNA]</scope>
    <source>
        <strain evidence="3">DSM 21772</strain>
    </source>
</reference>
<accession>A0A1H1M9Z2</accession>
<dbReference type="SUPFAM" id="SSF51905">
    <property type="entry name" value="FAD/NAD(P)-binding domain"/>
    <property type="match status" value="1"/>
</dbReference>
<dbReference type="Pfam" id="PF13738">
    <property type="entry name" value="Pyr_redox_3"/>
    <property type="match status" value="1"/>
</dbReference>
<dbReference type="InterPro" id="IPR050982">
    <property type="entry name" value="Auxin_biosynth/cation_transpt"/>
</dbReference>
<dbReference type="PRINTS" id="PR00368">
    <property type="entry name" value="FADPNR"/>
</dbReference>
<dbReference type="Proteomes" id="UP000181956">
    <property type="component" value="Chromosome I"/>
</dbReference>
<evidence type="ECO:0000313" key="2">
    <source>
        <dbReference type="EMBL" id="SDR83392.1"/>
    </source>
</evidence>
<evidence type="ECO:0000313" key="3">
    <source>
        <dbReference type="Proteomes" id="UP000181956"/>
    </source>
</evidence>
<protein>
    <submittedName>
        <fullName evidence="2">Pyridine nucleotide-disulphide oxidoreductase</fullName>
    </submittedName>
</protein>
<sequence>MSIADLPLATKPSFDRLAGLPVAVIGAGPIGLAAAAQLLERGIDVVVYEAGEAAGASVASWGHTRLFSPWEYLVDEAAARLLDTAGWEAPSAKRLPYGRDLVNDYLLPLAATPELEPRIRYGSIVVAVSRQGMDRTRTSGRAKAPFLLRVQTAGGTTEQLARAVIDASGTYASPNGLLSSGLQPAASEVQANITHALPDVLGVERARFAGKHALVVGAGHSAANTLLKLAQLADEAPGTSITWAVRSVSPVRVYGSDADELEARGQLGSMVHDLVRSGRVTLVDRFEIDDLRPTAEGRVEAIGRRRREEAAIEVDIVVNATGFRPNLDMLREVRLHLDEIVEAPARLATLIDPNLHSCGTVYPHGVDELAHPEPNFYIAGMKSYGRAPTFLLLTGYEQVRSIADELAGNSEAARLVQLTLPDTGVCSTALPTAAGTLPLLDVSASGSCGTTPAASASCCG</sequence>
<evidence type="ECO:0000256" key="1">
    <source>
        <dbReference type="ARBA" id="ARBA00023002"/>
    </source>
</evidence>
<organism evidence="2 3">
    <name type="scientific">Microterricola viridarii</name>
    <dbReference type="NCBI Taxonomy" id="412690"/>
    <lineage>
        <taxon>Bacteria</taxon>
        <taxon>Bacillati</taxon>
        <taxon>Actinomycetota</taxon>
        <taxon>Actinomycetes</taxon>
        <taxon>Micrococcales</taxon>
        <taxon>Microbacteriaceae</taxon>
        <taxon>Microterricola</taxon>
    </lineage>
</organism>
<dbReference type="EMBL" id="LT629742">
    <property type="protein sequence ID" value="SDR83392.1"/>
    <property type="molecule type" value="Genomic_DNA"/>
</dbReference>
<dbReference type="STRING" id="412690.SAMN04489834_0343"/>
<dbReference type="PANTHER" id="PTHR43539:SF78">
    <property type="entry name" value="FLAVIN-CONTAINING MONOOXYGENASE"/>
    <property type="match status" value="1"/>
</dbReference>
<name>A0A1H1M9Z2_9MICO</name>
<proteinExistence type="predicted"/>
<dbReference type="PANTHER" id="PTHR43539">
    <property type="entry name" value="FLAVIN-BINDING MONOOXYGENASE-LIKE PROTEIN (AFU_ORTHOLOGUE AFUA_4G09220)"/>
    <property type="match status" value="1"/>
</dbReference>
<dbReference type="AlphaFoldDB" id="A0A1H1M9Z2"/>
<dbReference type="OrthoDB" id="7279140at2"/>